<evidence type="ECO:0000313" key="7">
    <source>
        <dbReference type="EMBL" id="EPS93574.1"/>
    </source>
</evidence>
<dbReference type="AlphaFoldDB" id="S8F3P8"/>
<dbReference type="Pfam" id="PF01425">
    <property type="entry name" value="Amidase"/>
    <property type="match status" value="1"/>
</dbReference>
<dbReference type="eggNOG" id="KOG1212">
    <property type="taxonomic scope" value="Eukaryota"/>
</dbReference>
<sequence length="555" mass="60907">MFSYLAHRRACYAKQQERRTRIESLPQTYHTPLTAAEKAILTKPISEIVSSVQNGTLKPNDTVVAYGKAALLSHAATNCLTEIMLLEAEASAQTCNLQGPLAGMPVSLKDEISVAGFDACIGYSAWVGIKQEDAVLVRLLRDAGAIPYVKTNVPITMLSFECANDVFGATTNPHSAAYVPGGSSGGEAALIACGGSRVGVGSDGAGSVRLPSHYSGVYTIKASSGRFLKSGNTNTSVPGQQGVAVSFSPIARTLDDLETFWRAVMSMKPWDYDHFVLPIPWREVDLSSAKGLRWGILWDDGVVAPSPACHRALQTVVKTLEAKGHKVVTITPPSPAEGLKLASQLLMADGAKCCTGPIRIGENNDPAMREALGMFRAPRIFKKFYAWYLRHIKRDALYADLVEAWSEKTVPEYLALVVERDVYRQRWQEYWNEQDLDFILTVPNSLPAIPHGGMKDGWKACGYTFLFNLLDYTAGVLPITHVDRARDELGPFKPRNEIEKGQYKMYDADKMHGLPVGVQIVGRRLQEEKVLEGLKLIERLLQEDGKGYAPFSVVE</sequence>
<dbReference type="InParanoid" id="S8F3P8"/>
<comment type="similarity">
    <text evidence="2">Belongs to the amidase family.</text>
</comment>
<dbReference type="InterPro" id="IPR036928">
    <property type="entry name" value="AS_sf"/>
</dbReference>
<feature type="active site" description="Acyl-ester intermediate" evidence="5">
    <location>
        <position position="207"/>
    </location>
</feature>
<evidence type="ECO:0000256" key="1">
    <source>
        <dbReference type="ARBA" id="ARBA00001311"/>
    </source>
</evidence>
<gene>
    <name evidence="7" type="ORF">FOMPIDRAFT_1135903</name>
</gene>
<feature type="active site" description="Charge relay system" evidence="5">
    <location>
        <position position="183"/>
    </location>
</feature>
<evidence type="ECO:0000256" key="4">
    <source>
        <dbReference type="ARBA" id="ARBA00022801"/>
    </source>
</evidence>
<accession>S8F3P8</accession>
<evidence type="ECO:0000256" key="2">
    <source>
        <dbReference type="ARBA" id="ARBA00009199"/>
    </source>
</evidence>
<dbReference type="InterPro" id="IPR020556">
    <property type="entry name" value="Amidase_CS"/>
</dbReference>
<comment type="catalytic activity">
    <reaction evidence="1">
        <text>a monocarboxylic acid amide + H2O = a monocarboxylate + NH4(+)</text>
        <dbReference type="Rhea" id="RHEA:12020"/>
        <dbReference type="ChEBI" id="CHEBI:15377"/>
        <dbReference type="ChEBI" id="CHEBI:28938"/>
        <dbReference type="ChEBI" id="CHEBI:35757"/>
        <dbReference type="ChEBI" id="CHEBI:83628"/>
        <dbReference type="EC" id="3.5.1.4"/>
    </reaction>
</comment>
<dbReference type="Gene3D" id="3.90.1300.10">
    <property type="entry name" value="Amidase signature (AS) domain"/>
    <property type="match status" value="1"/>
</dbReference>
<evidence type="ECO:0000313" key="8">
    <source>
        <dbReference type="Proteomes" id="UP000015241"/>
    </source>
</evidence>
<dbReference type="PIRSF" id="PIRSF001221">
    <property type="entry name" value="Amidase_fungi"/>
    <property type="match status" value="1"/>
</dbReference>
<keyword evidence="8" id="KW-1185">Reference proteome</keyword>
<name>S8F3P8_FOMSC</name>
<dbReference type="EC" id="3.5.1.4" evidence="3"/>
<proteinExistence type="inferred from homology"/>
<dbReference type="Proteomes" id="UP000015241">
    <property type="component" value="Unassembled WGS sequence"/>
</dbReference>
<evidence type="ECO:0000259" key="6">
    <source>
        <dbReference type="Pfam" id="PF01425"/>
    </source>
</evidence>
<dbReference type="SUPFAM" id="SSF75304">
    <property type="entry name" value="Amidase signature (AS) enzymes"/>
    <property type="match status" value="1"/>
</dbReference>
<evidence type="ECO:0000256" key="5">
    <source>
        <dbReference type="PIRSR" id="PIRSR001221-1"/>
    </source>
</evidence>
<dbReference type="HOGENOM" id="CLU_009600_9_3_1"/>
<feature type="active site" description="Charge relay system" evidence="5">
    <location>
        <position position="109"/>
    </location>
</feature>
<dbReference type="PROSITE" id="PS00571">
    <property type="entry name" value="AMIDASES"/>
    <property type="match status" value="1"/>
</dbReference>
<dbReference type="PANTHER" id="PTHR46072:SF10">
    <property type="entry name" value="ACETAMIDASE"/>
    <property type="match status" value="1"/>
</dbReference>
<organism evidence="7 8">
    <name type="scientific">Fomitopsis schrenkii</name>
    <name type="common">Brown rot fungus</name>
    <dbReference type="NCBI Taxonomy" id="2126942"/>
    <lineage>
        <taxon>Eukaryota</taxon>
        <taxon>Fungi</taxon>
        <taxon>Dikarya</taxon>
        <taxon>Basidiomycota</taxon>
        <taxon>Agaricomycotina</taxon>
        <taxon>Agaricomycetes</taxon>
        <taxon>Polyporales</taxon>
        <taxon>Fomitopsis</taxon>
    </lineage>
</organism>
<dbReference type="FunFam" id="3.90.1300.10:FF:000003">
    <property type="entry name" value="Amidase signature enzyme"/>
    <property type="match status" value="1"/>
</dbReference>
<dbReference type="EMBL" id="KE504267">
    <property type="protein sequence ID" value="EPS93574.1"/>
    <property type="molecule type" value="Genomic_DNA"/>
</dbReference>
<dbReference type="OrthoDB" id="6428749at2759"/>
<feature type="domain" description="Amidase" evidence="6">
    <location>
        <begin position="63"/>
        <end position="531"/>
    </location>
</feature>
<reference evidence="7 8" key="1">
    <citation type="journal article" date="2012" name="Science">
        <title>The Paleozoic origin of enzymatic lignin decomposition reconstructed from 31 fungal genomes.</title>
        <authorList>
            <person name="Floudas D."/>
            <person name="Binder M."/>
            <person name="Riley R."/>
            <person name="Barry K."/>
            <person name="Blanchette R.A."/>
            <person name="Henrissat B."/>
            <person name="Martinez A.T."/>
            <person name="Otillar R."/>
            <person name="Spatafora J.W."/>
            <person name="Yadav J.S."/>
            <person name="Aerts A."/>
            <person name="Benoit I."/>
            <person name="Boyd A."/>
            <person name="Carlson A."/>
            <person name="Copeland A."/>
            <person name="Coutinho P.M."/>
            <person name="de Vries R.P."/>
            <person name="Ferreira P."/>
            <person name="Findley K."/>
            <person name="Foster B."/>
            <person name="Gaskell J."/>
            <person name="Glotzer D."/>
            <person name="Gorecki P."/>
            <person name="Heitman J."/>
            <person name="Hesse C."/>
            <person name="Hori C."/>
            <person name="Igarashi K."/>
            <person name="Jurgens J.A."/>
            <person name="Kallen N."/>
            <person name="Kersten P."/>
            <person name="Kohler A."/>
            <person name="Kuees U."/>
            <person name="Kumar T.K.A."/>
            <person name="Kuo A."/>
            <person name="LaButti K."/>
            <person name="Larrondo L.F."/>
            <person name="Lindquist E."/>
            <person name="Ling A."/>
            <person name="Lombard V."/>
            <person name="Lucas S."/>
            <person name="Lundell T."/>
            <person name="Martin R."/>
            <person name="McLaughlin D.J."/>
            <person name="Morgenstern I."/>
            <person name="Morin E."/>
            <person name="Murat C."/>
            <person name="Nagy L.G."/>
            <person name="Nolan M."/>
            <person name="Ohm R.A."/>
            <person name="Patyshakuliyeva A."/>
            <person name="Rokas A."/>
            <person name="Ruiz-Duenas F.J."/>
            <person name="Sabat G."/>
            <person name="Salamov A."/>
            <person name="Samejima M."/>
            <person name="Schmutz J."/>
            <person name="Slot J.C."/>
            <person name="St John F."/>
            <person name="Stenlid J."/>
            <person name="Sun H."/>
            <person name="Sun S."/>
            <person name="Syed K."/>
            <person name="Tsang A."/>
            <person name="Wiebenga A."/>
            <person name="Young D."/>
            <person name="Pisabarro A."/>
            <person name="Eastwood D.C."/>
            <person name="Martin F."/>
            <person name="Cullen D."/>
            <person name="Grigoriev I.V."/>
            <person name="Hibbett D.S."/>
        </authorList>
    </citation>
    <scope>NUCLEOTIDE SEQUENCE</scope>
    <source>
        <strain evidence="8">FP-58527</strain>
    </source>
</reference>
<dbReference type="PANTHER" id="PTHR46072">
    <property type="entry name" value="AMIDASE-RELATED-RELATED"/>
    <property type="match status" value="1"/>
</dbReference>
<dbReference type="InterPro" id="IPR023631">
    <property type="entry name" value="Amidase_dom"/>
</dbReference>
<dbReference type="STRING" id="743788.S8F3P8"/>
<dbReference type="GO" id="GO:0004040">
    <property type="term" value="F:amidase activity"/>
    <property type="evidence" value="ECO:0007669"/>
    <property type="project" value="UniProtKB-EC"/>
</dbReference>
<evidence type="ECO:0000256" key="3">
    <source>
        <dbReference type="ARBA" id="ARBA00012922"/>
    </source>
</evidence>
<keyword evidence="4" id="KW-0378">Hydrolase</keyword>
<protein>
    <recommendedName>
        <fullName evidence="3">amidase</fullName>
        <ecNumber evidence="3">3.5.1.4</ecNumber>
    </recommendedName>
</protein>